<dbReference type="GO" id="GO:0005765">
    <property type="term" value="C:lysosomal membrane"/>
    <property type="evidence" value="ECO:0007669"/>
    <property type="project" value="TreeGrafter"/>
</dbReference>
<gene>
    <name evidence="10" type="primary">laptm5</name>
</gene>
<evidence type="ECO:0000256" key="7">
    <source>
        <dbReference type="SAM" id="MobiDB-lite"/>
    </source>
</evidence>
<evidence type="ECO:0000256" key="6">
    <source>
        <dbReference type="ARBA" id="ARBA00023136"/>
    </source>
</evidence>
<evidence type="ECO:0000256" key="4">
    <source>
        <dbReference type="ARBA" id="ARBA00022692"/>
    </source>
</evidence>
<dbReference type="Proteomes" id="UP000504632">
    <property type="component" value="Chromosome 12"/>
</dbReference>
<dbReference type="InterPro" id="IPR051115">
    <property type="entry name" value="LAPTM_transporter"/>
</dbReference>
<reference evidence="10" key="1">
    <citation type="submission" date="2025-08" db="UniProtKB">
        <authorList>
            <consortium name="RefSeq"/>
        </authorList>
    </citation>
    <scope>IDENTIFICATION</scope>
</reference>
<feature type="transmembrane region" description="Helical" evidence="8">
    <location>
        <begin position="20"/>
        <end position="38"/>
    </location>
</feature>
<evidence type="ECO:0000256" key="1">
    <source>
        <dbReference type="ARBA" id="ARBA00004127"/>
    </source>
</evidence>
<dbReference type="OrthoDB" id="8733516at2759"/>
<dbReference type="AlphaFoldDB" id="A0A6J2WPK9"/>
<dbReference type="PANTHER" id="PTHR12479:SF2">
    <property type="entry name" value="LYSOSOMAL-ASSOCIATED TRANSMEMBRANE PROTEIN 5"/>
    <property type="match status" value="1"/>
</dbReference>
<dbReference type="FunCoup" id="A0A6J2WPK9">
    <property type="interactions" value="7"/>
</dbReference>
<feature type="transmembrane region" description="Helical" evidence="8">
    <location>
        <begin position="58"/>
        <end position="81"/>
    </location>
</feature>
<keyword evidence="6 8" id="KW-0472">Membrane</keyword>
<feature type="transmembrane region" description="Helical" evidence="8">
    <location>
        <begin position="144"/>
        <end position="163"/>
    </location>
</feature>
<evidence type="ECO:0000256" key="2">
    <source>
        <dbReference type="ARBA" id="ARBA00010076"/>
    </source>
</evidence>
<feature type="transmembrane region" description="Helical" evidence="8">
    <location>
        <begin position="88"/>
        <end position="108"/>
    </location>
</feature>
<dbReference type="RefSeq" id="XP_030645351.1">
    <property type="nucleotide sequence ID" value="XM_030789491.1"/>
</dbReference>
<keyword evidence="5 8" id="KW-1133">Transmembrane helix</keyword>
<dbReference type="GeneID" id="115825702"/>
<comment type="similarity">
    <text evidence="2">Belongs to the LAPTM4/LAPTM5 transporter family.</text>
</comment>
<dbReference type="CTD" id="7805"/>
<name>A0A6J2WPK9_CHACN</name>
<evidence type="ECO:0000256" key="8">
    <source>
        <dbReference type="SAM" id="Phobius"/>
    </source>
</evidence>
<organism evidence="9 10">
    <name type="scientific">Chanos chanos</name>
    <name type="common">Milkfish</name>
    <name type="synonym">Mugil chanos</name>
    <dbReference type="NCBI Taxonomy" id="29144"/>
    <lineage>
        <taxon>Eukaryota</taxon>
        <taxon>Metazoa</taxon>
        <taxon>Chordata</taxon>
        <taxon>Craniata</taxon>
        <taxon>Vertebrata</taxon>
        <taxon>Euteleostomi</taxon>
        <taxon>Actinopterygii</taxon>
        <taxon>Neopterygii</taxon>
        <taxon>Teleostei</taxon>
        <taxon>Ostariophysi</taxon>
        <taxon>Gonorynchiformes</taxon>
        <taxon>Chanidae</taxon>
        <taxon>Chanos</taxon>
    </lineage>
</organism>
<dbReference type="GO" id="GO:0012505">
    <property type="term" value="C:endomembrane system"/>
    <property type="evidence" value="ECO:0007669"/>
    <property type="project" value="UniProtKB-SubCell"/>
</dbReference>
<protein>
    <submittedName>
        <fullName evidence="10">Mtp family protein</fullName>
    </submittedName>
</protein>
<evidence type="ECO:0000313" key="10">
    <source>
        <dbReference type="RefSeq" id="XP_030645351.1"/>
    </source>
</evidence>
<proteinExistence type="inferred from homology"/>
<dbReference type="InterPro" id="IPR004687">
    <property type="entry name" value="LAPTM4/5"/>
</dbReference>
<keyword evidence="4 8" id="KW-0812">Transmembrane</keyword>
<accession>A0A6J2WPK9</accession>
<evidence type="ECO:0000256" key="5">
    <source>
        <dbReference type="ARBA" id="ARBA00022989"/>
    </source>
</evidence>
<dbReference type="Pfam" id="PF03821">
    <property type="entry name" value="Mtp"/>
    <property type="match status" value="1"/>
</dbReference>
<keyword evidence="3" id="KW-0813">Transport</keyword>
<keyword evidence="9" id="KW-1185">Reference proteome</keyword>
<feature type="region of interest" description="Disordered" evidence="7">
    <location>
        <begin position="192"/>
        <end position="213"/>
    </location>
</feature>
<dbReference type="PANTHER" id="PTHR12479">
    <property type="entry name" value="LYSOSOMAL-ASSOCIATED TRANSMEMBRANE PROTEIN"/>
    <property type="match status" value="1"/>
</dbReference>
<dbReference type="InParanoid" id="A0A6J2WPK9"/>
<evidence type="ECO:0000313" key="9">
    <source>
        <dbReference type="Proteomes" id="UP000504632"/>
    </source>
</evidence>
<evidence type="ECO:0000256" key="3">
    <source>
        <dbReference type="ARBA" id="ARBA00022448"/>
    </source>
</evidence>
<comment type="subcellular location">
    <subcellularLocation>
        <location evidence="1">Endomembrane system</location>
        <topology evidence="1">Multi-pass membrane protein</topology>
    </subcellularLocation>
</comment>
<sequence length="213" mass="23799">MSGTRTLFCHVTTATRAFAIYYLVSILMVAVDLTVALIRGKEPFSVSTTQNMTRGQHIFDVSSSFLMLFLMSVSCGFVLFARHKGPSSVIPFVLLLFVDVCLTVLSLADGPWGLPGTPTYTDTLRLTNLARHNVPLENADLCRFTMVFGVLFVFYVLFKVYMFEVALRSYYAMKEEDESVNQGSGISVTVKLPSYDEALQEKPKDTPPEYTEP</sequence>